<keyword evidence="4" id="KW-1185">Reference proteome</keyword>
<accession>A0ABS4SZI6</accession>
<comment type="caution">
    <text evidence="3">The sequence shown here is derived from an EMBL/GenBank/DDBJ whole genome shotgun (WGS) entry which is preliminary data.</text>
</comment>
<evidence type="ECO:0000313" key="4">
    <source>
        <dbReference type="Proteomes" id="UP001519331"/>
    </source>
</evidence>
<evidence type="ECO:0000313" key="3">
    <source>
        <dbReference type="EMBL" id="MBP2317563.1"/>
    </source>
</evidence>
<reference evidence="3 4" key="1">
    <citation type="submission" date="2021-03" db="EMBL/GenBank/DDBJ databases">
        <title>Sequencing the genomes of 1000 actinobacteria strains.</title>
        <authorList>
            <person name="Klenk H.-P."/>
        </authorList>
    </citation>
    <scope>NUCLEOTIDE SEQUENCE [LARGE SCALE GENOMIC DNA]</scope>
    <source>
        <strain evidence="3 4">DSM 12544</strain>
    </source>
</reference>
<dbReference type="SMART" id="SM00858">
    <property type="entry name" value="SAF"/>
    <property type="match status" value="1"/>
</dbReference>
<evidence type="ECO:0000259" key="2">
    <source>
        <dbReference type="SMART" id="SM00858"/>
    </source>
</evidence>
<gene>
    <name evidence="3" type="ORF">JOF45_000582</name>
</gene>
<dbReference type="Pfam" id="PF08666">
    <property type="entry name" value="SAF"/>
    <property type="match status" value="1"/>
</dbReference>
<organism evidence="3 4">
    <name type="scientific">Nesterenkonia lacusekhoensis</name>
    <dbReference type="NCBI Taxonomy" id="150832"/>
    <lineage>
        <taxon>Bacteria</taxon>
        <taxon>Bacillati</taxon>
        <taxon>Actinomycetota</taxon>
        <taxon>Actinomycetes</taxon>
        <taxon>Micrococcales</taxon>
        <taxon>Micrococcaceae</taxon>
        <taxon>Nesterenkonia</taxon>
    </lineage>
</organism>
<dbReference type="InterPro" id="IPR013974">
    <property type="entry name" value="SAF"/>
</dbReference>
<dbReference type="InterPro" id="IPR031571">
    <property type="entry name" value="RcpC_dom"/>
</dbReference>
<protein>
    <submittedName>
        <fullName evidence="3">Flp pilus assembly protein CpaB</fullName>
    </submittedName>
</protein>
<proteinExistence type="predicted"/>
<dbReference type="Pfam" id="PF16976">
    <property type="entry name" value="RcpC"/>
    <property type="match status" value="1"/>
</dbReference>
<feature type="region of interest" description="Disordered" evidence="1">
    <location>
        <begin position="1"/>
        <end position="116"/>
    </location>
</feature>
<feature type="compositionally biased region" description="Basic residues" evidence="1">
    <location>
        <begin position="99"/>
        <end position="113"/>
    </location>
</feature>
<dbReference type="Proteomes" id="UP001519331">
    <property type="component" value="Unassembled WGS sequence"/>
</dbReference>
<evidence type="ECO:0000256" key="1">
    <source>
        <dbReference type="SAM" id="MobiDB-lite"/>
    </source>
</evidence>
<feature type="domain" description="SAF" evidence="2">
    <location>
        <begin position="152"/>
        <end position="213"/>
    </location>
</feature>
<sequence>MSTHTDAAGTALNTRRQRRSYAGAPQEEPETQETVAARRGRARPAARPRAGGGPQALGSGASPSCDLRADQARSAGAPRSASEAAVRHRRSARRDPGRSGRRSRPPRVQRRLRGSSARRVLQRLRIPVALLVGICAVGAGILAGGETQVETATAVQVSSPVAAGQTLTAADLEETQVDVAAVPDQQAQLDQLLGRQVAVPLPAGALVHQEHLVGPGLLEGQEDGVVAVPVRPADTAIVGMLTPGQTVDVLVSADSAESGSSSRTVAAAAPVLWTPTSEDENWLPGAGEAGNVVIVAVEAETAEAIAEATHEGRLHLSLVGRQG</sequence>
<dbReference type="CDD" id="cd11614">
    <property type="entry name" value="SAF_CpaB_FlgA_like"/>
    <property type="match status" value="1"/>
</dbReference>
<name>A0ABS4SZI6_9MICC</name>
<dbReference type="EMBL" id="JAGINX010000001">
    <property type="protein sequence ID" value="MBP2317563.1"/>
    <property type="molecule type" value="Genomic_DNA"/>
</dbReference>
<dbReference type="RefSeq" id="WP_210047814.1">
    <property type="nucleotide sequence ID" value="NZ_JAGINX010000001.1"/>
</dbReference>